<name>A0ABR9JSN1_9ACTN</name>
<keyword evidence="2" id="KW-1185">Reference proteome</keyword>
<sequence>MDSHDARVPPSTLVTVVRRTDDGGRLWFATSWRYRLAPSSRPTDALTAVRGLLNGEPGVIA</sequence>
<proteinExistence type="predicted"/>
<dbReference type="EMBL" id="JADBDZ010000001">
    <property type="protein sequence ID" value="MBE1533584.1"/>
    <property type="molecule type" value="Genomic_DNA"/>
</dbReference>
<dbReference type="Proteomes" id="UP000627838">
    <property type="component" value="Unassembled WGS sequence"/>
</dbReference>
<accession>A0ABR9JSN1</accession>
<gene>
    <name evidence="1" type="ORF">H4W34_003417</name>
</gene>
<dbReference type="RefSeq" id="WP_192764725.1">
    <property type="nucleotide sequence ID" value="NZ_JADBDZ010000001.1"/>
</dbReference>
<comment type="caution">
    <text evidence="1">The sequence shown here is derived from an EMBL/GenBank/DDBJ whole genome shotgun (WGS) entry which is preliminary data.</text>
</comment>
<evidence type="ECO:0000313" key="1">
    <source>
        <dbReference type="EMBL" id="MBE1533584.1"/>
    </source>
</evidence>
<evidence type="ECO:0000313" key="2">
    <source>
        <dbReference type="Proteomes" id="UP000627838"/>
    </source>
</evidence>
<organism evidence="1 2">
    <name type="scientific">Actinomadura algeriensis</name>
    <dbReference type="NCBI Taxonomy" id="1679523"/>
    <lineage>
        <taxon>Bacteria</taxon>
        <taxon>Bacillati</taxon>
        <taxon>Actinomycetota</taxon>
        <taxon>Actinomycetes</taxon>
        <taxon>Streptosporangiales</taxon>
        <taxon>Thermomonosporaceae</taxon>
        <taxon>Actinomadura</taxon>
    </lineage>
</organism>
<reference evidence="1 2" key="1">
    <citation type="submission" date="2020-10" db="EMBL/GenBank/DDBJ databases">
        <title>Sequencing the genomes of 1000 actinobacteria strains.</title>
        <authorList>
            <person name="Klenk H.-P."/>
        </authorList>
    </citation>
    <scope>NUCLEOTIDE SEQUENCE [LARGE SCALE GENOMIC DNA]</scope>
    <source>
        <strain evidence="1 2">DSM 46744</strain>
    </source>
</reference>
<evidence type="ECO:0008006" key="3">
    <source>
        <dbReference type="Google" id="ProtNLM"/>
    </source>
</evidence>
<protein>
    <recommendedName>
        <fullName evidence="3">DUF1508 domain-containing protein</fullName>
    </recommendedName>
</protein>